<evidence type="ECO:0000256" key="10">
    <source>
        <dbReference type="ARBA" id="ARBA00025198"/>
    </source>
</evidence>
<comment type="subcellular location">
    <subcellularLocation>
        <location evidence="1">Membrane</location>
        <topology evidence="1">Single-pass membrane protein</topology>
    </subcellularLocation>
    <subcellularLocation>
        <location evidence="11">Plastid</location>
        <location evidence="11">Chloroplast thylakoid membrane</location>
        <topology evidence="11">Single-pass membrane protein</topology>
    </subcellularLocation>
</comment>
<dbReference type="HAMAP" id="MF_01398">
    <property type="entry name" value="ATP_synth_b_bprime"/>
    <property type="match status" value="1"/>
</dbReference>
<feature type="coiled-coil region" evidence="13">
    <location>
        <begin position="63"/>
        <end position="137"/>
    </location>
</feature>
<evidence type="ECO:0000256" key="11">
    <source>
        <dbReference type="HAMAP-Rule" id="MF_01398"/>
    </source>
</evidence>
<dbReference type="EMBL" id="MK643158">
    <property type="protein sequence ID" value="QHO63908.1"/>
    <property type="molecule type" value="Genomic_DNA"/>
</dbReference>
<evidence type="ECO:0000256" key="2">
    <source>
        <dbReference type="ARBA" id="ARBA00022448"/>
    </source>
</evidence>
<name>A0A6B9VNV9_9CHLO</name>
<evidence type="ECO:0000256" key="9">
    <source>
        <dbReference type="ARBA" id="ARBA00023310"/>
    </source>
</evidence>
<evidence type="ECO:0000256" key="7">
    <source>
        <dbReference type="ARBA" id="ARBA00023065"/>
    </source>
</evidence>
<evidence type="ECO:0000256" key="12">
    <source>
        <dbReference type="RuleBase" id="RU003848"/>
    </source>
</evidence>
<evidence type="ECO:0000256" key="1">
    <source>
        <dbReference type="ARBA" id="ARBA00004167"/>
    </source>
</evidence>
<evidence type="ECO:0000256" key="5">
    <source>
        <dbReference type="ARBA" id="ARBA00022781"/>
    </source>
</evidence>
<protein>
    <recommendedName>
        <fullName evidence="11">ATP synthase subunit b, chloroplastic</fullName>
    </recommendedName>
    <alternativeName>
        <fullName evidence="11">ATP synthase F(0) sector subunit b</fullName>
    </alternativeName>
    <alternativeName>
        <fullName evidence="11">ATPase subunit I</fullName>
    </alternativeName>
</protein>
<proteinExistence type="inferred from homology"/>
<dbReference type="InterPro" id="IPR002146">
    <property type="entry name" value="ATP_synth_b/b'su_bac/chlpt"/>
</dbReference>
<keyword evidence="8 11" id="KW-0472">Membrane</keyword>
<reference evidence="14" key="1">
    <citation type="journal article" date="2019" name="J. Phycol.">
        <title>The chloroplast genome of the lichen-symbiont microalga Trebouxia sp. Tr9 (Trebouxiophyceae, Chlorophyta) shows short inverted repeats with a single gene and loss of the rps4 gene, which is encoded by the nucleus.</title>
        <authorList>
            <person name="Martinez-Alberola F."/>
            <person name="Barreno E."/>
            <person name="Casano L.M."/>
            <person name="Gasulla F."/>
            <person name="Molins A."/>
            <person name="Moya P."/>
            <person name="Gonzalez-Hourcade M."/>
            <person name="Del Campo E.M."/>
        </authorList>
    </citation>
    <scope>NUCLEOTIDE SEQUENCE</scope>
    <source>
        <strain evidence="14">TR9</strain>
    </source>
</reference>
<dbReference type="PANTHER" id="PTHR34264">
    <property type="entry name" value="ATP SYNTHASE SUBUNIT B, CHLOROPLASTIC"/>
    <property type="match status" value="1"/>
</dbReference>
<evidence type="ECO:0000313" key="14">
    <source>
        <dbReference type="EMBL" id="QHO63908.1"/>
    </source>
</evidence>
<comment type="function">
    <text evidence="10 11">F(1)F(0) ATP synthase produces ATP from ADP in the presence of a proton or sodium gradient. F-type ATPases consist of two structural domains, F(1) containing the extramembraneous catalytic core and F(0) containing the membrane proton channel, linked together by a central stalk and a peripheral stalk. During catalysis, ATP synthesis in the catalytic domain of F(1) is coupled via a rotary mechanism of the central stalk subunits to proton translocation.</text>
</comment>
<dbReference type="GeneID" id="43960796"/>
<dbReference type="CDD" id="cd06503">
    <property type="entry name" value="ATP-synt_Fo_b"/>
    <property type="match status" value="1"/>
</dbReference>
<keyword evidence="6 11" id="KW-1133">Transmembrane helix</keyword>
<keyword evidence="13" id="KW-0175">Coiled coil</keyword>
<evidence type="ECO:0000256" key="13">
    <source>
        <dbReference type="SAM" id="Coils"/>
    </source>
</evidence>
<evidence type="ECO:0000256" key="4">
    <source>
        <dbReference type="ARBA" id="ARBA00022692"/>
    </source>
</evidence>
<keyword evidence="11" id="KW-0793">Thylakoid</keyword>
<keyword evidence="7 11" id="KW-0406">Ion transport</keyword>
<comment type="subunit">
    <text evidence="11">F-type ATPases have 2 components, F(1) - the catalytic core - and F(0) - the membrane proton channel. F(1) has five subunits: alpha(3), beta(3), gamma(1), delta(1), epsilon(1). F(0) has four main subunits: a(1), b(1), b'(1) and c(10-14). The alpha and beta chains form an alternating ring which encloses part of the gamma chain. F(1) is attached to F(0) by a central stalk formed by the gamma and epsilon chains, while a peripheral stalk is formed by the delta, b and b' chains.</text>
</comment>
<keyword evidence="14" id="KW-0934">Plastid</keyword>
<evidence type="ECO:0000256" key="8">
    <source>
        <dbReference type="ARBA" id="ARBA00023136"/>
    </source>
</evidence>
<keyword evidence="14" id="KW-0150">Chloroplast</keyword>
<keyword evidence="4 11" id="KW-0812">Transmembrane</keyword>
<dbReference type="GO" id="GO:0045259">
    <property type="term" value="C:proton-transporting ATP synthase complex"/>
    <property type="evidence" value="ECO:0007669"/>
    <property type="project" value="UniProtKB-KW"/>
</dbReference>
<gene>
    <name evidence="11 14" type="primary">atpF</name>
</gene>
<sequence>MIDLTLLINISDQVSNLSTLPFGAEFGFNGNILETNVINLAVVIGIVVSFGGDALRSLLENRRQTILNSLQEADQRAEEAKEKLSKAKYQLELAQKKGTEIRQQGSITAEQEKKQCIRQTQEDAQRLEEVKQETLQMQQQKTISQVSQQVVSLALNQVRDKLKTRLDPSFHSSVNNFNIVLFTNYKVH</sequence>
<organism evidence="14">
    <name type="scientific">Trebouxia lynnae</name>
    <dbReference type="NCBI Taxonomy" id="1825957"/>
    <lineage>
        <taxon>Eukaryota</taxon>
        <taxon>Viridiplantae</taxon>
        <taxon>Chlorophyta</taxon>
        <taxon>core chlorophytes</taxon>
        <taxon>Trebouxiophyceae</taxon>
        <taxon>Trebouxiales</taxon>
        <taxon>Trebouxiaceae</taxon>
        <taxon>Trebouxia</taxon>
    </lineage>
</organism>
<dbReference type="AlphaFoldDB" id="A0A6B9VNV9"/>
<dbReference type="GO" id="GO:0046933">
    <property type="term" value="F:proton-transporting ATP synthase activity, rotational mechanism"/>
    <property type="evidence" value="ECO:0007669"/>
    <property type="project" value="UniProtKB-UniRule"/>
</dbReference>
<comment type="similarity">
    <text evidence="11 12">Belongs to the ATPase B chain family.</text>
</comment>
<dbReference type="PANTHER" id="PTHR34264:SF3">
    <property type="entry name" value="ATP SYNTHASE SUBUNIT B, CHLOROPLASTIC"/>
    <property type="match status" value="1"/>
</dbReference>
<keyword evidence="9 11" id="KW-0066">ATP synthesis</keyword>
<evidence type="ECO:0000256" key="6">
    <source>
        <dbReference type="ARBA" id="ARBA00022989"/>
    </source>
</evidence>
<geneLocation type="chloroplast" evidence="14"/>
<evidence type="ECO:0000256" key="3">
    <source>
        <dbReference type="ARBA" id="ARBA00022547"/>
    </source>
</evidence>
<accession>A0A6B9VNV9</accession>
<dbReference type="GO" id="GO:0009535">
    <property type="term" value="C:chloroplast thylakoid membrane"/>
    <property type="evidence" value="ECO:0007669"/>
    <property type="project" value="UniProtKB-SubCell"/>
</dbReference>
<comment type="function">
    <text evidence="11">Component of the F(0) channel, it forms part of the peripheral stalk, linking F(1) to F(0).</text>
</comment>
<dbReference type="Pfam" id="PF00430">
    <property type="entry name" value="ATP-synt_B"/>
    <property type="match status" value="1"/>
</dbReference>
<comment type="miscellaneous">
    <text evidence="11">In plastids the F-type ATPase is also known as CF(1)CF(0).</text>
</comment>
<keyword evidence="2 11" id="KW-0813">Transport</keyword>
<keyword evidence="5 11" id="KW-0375">Hydrogen ion transport</keyword>
<dbReference type="RefSeq" id="YP_009725402.1">
    <property type="nucleotide sequence ID" value="NC_045839.1"/>
</dbReference>
<keyword evidence="3 11" id="KW-0138">CF(0)</keyword>